<dbReference type="BioCyc" id="CSTA292563:G1353-383-MONOMER"/>
<accession>K9YIY2</accession>
<dbReference type="HOGENOM" id="CLU_3396104_0_0_3"/>
<protein>
    <submittedName>
        <fullName evidence="1">Uncharacterized protein</fullName>
    </submittedName>
</protein>
<dbReference type="Proteomes" id="UP000010483">
    <property type="component" value="Chromosome"/>
</dbReference>
<proteinExistence type="predicted"/>
<gene>
    <name evidence="1" type="ordered locus">Cyast_0380</name>
</gene>
<dbReference type="EMBL" id="CP003940">
    <property type="protein sequence ID" value="AFZ46360.1"/>
    <property type="molecule type" value="Genomic_DNA"/>
</dbReference>
<organism evidence="1 2">
    <name type="scientific">Cyanobacterium stanieri (strain ATCC 29140 / PCC 7202)</name>
    <dbReference type="NCBI Taxonomy" id="292563"/>
    <lineage>
        <taxon>Bacteria</taxon>
        <taxon>Bacillati</taxon>
        <taxon>Cyanobacteriota</taxon>
        <taxon>Cyanophyceae</taxon>
        <taxon>Oscillatoriophycideae</taxon>
        <taxon>Chroococcales</taxon>
        <taxon>Geminocystaceae</taxon>
        <taxon>Cyanobacterium</taxon>
    </lineage>
</organism>
<evidence type="ECO:0000313" key="2">
    <source>
        <dbReference type="Proteomes" id="UP000010483"/>
    </source>
</evidence>
<name>K9YIY2_CYASC</name>
<dbReference type="KEGG" id="csn:Cyast_0380"/>
<dbReference type="STRING" id="292563.Cyast_0380"/>
<evidence type="ECO:0000313" key="1">
    <source>
        <dbReference type="EMBL" id="AFZ46360.1"/>
    </source>
</evidence>
<reference evidence="2" key="1">
    <citation type="journal article" date="2013" name="Proc. Natl. Acad. Sci. U.S.A.">
        <title>Improving the coverage of the cyanobacterial phylum using diversity-driven genome sequencing.</title>
        <authorList>
            <person name="Shih P.M."/>
            <person name="Wu D."/>
            <person name="Latifi A."/>
            <person name="Axen S.D."/>
            <person name="Fewer D.P."/>
            <person name="Talla E."/>
            <person name="Calteau A."/>
            <person name="Cai F."/>
            <person name="Tandeau de Marsac N."/>
            <person name="Rippka R."/>
            <person name="Herdman M."/>
            <person name="Sivonen K."/>
            <person name="Coursin T."/>
            <person name="Laurent T."/>
            <person name="Goodwin L."/>
            <person name="Nolan M."/>
            <person name="Davenport K.W."/>
            <person name="Han C.S."/>
            <person name="Rubin E.M."/>
            <person name="Eisen J.A."/>
            <person name="Woyke T."/>
            <person name="Gugger M."/>
            <person name="Kerfeld C.A."/>
        </authorList>
    </citation>
    <scope>NUCLEOTIDE SEQUENCE [LARGE SCALE GENOMIC DNA]</scope>
    <source>
        <strain evidence="2">ATCC 29140 / PCC 7202</strain>
    </source>
</reference>
<dbReference type="AlphaFoldDB" id="K9YIY2"/>
<sequence>MNSTSFGELVGGVMLLNYSAKYILMTKTIDY</sequence>
<keyword evidence="2" id="KW-1185">Reference proteome</keyword>